<accession>A0A0W0THB7</accession>
<evidence type="ECO:0000313" key="5">
    <source>
        <dbReference type="Proteomes" id="UP000251942"/>
    </source>
</evidence>
<dbReference type="GO" id="GO:0043107">
    <property type="term" value="P:type IV pilus-dependent motility"/>
    <property type="evidence" value="ECO:0007669"/>
    <property type="project" value="InterPro"/>
</dbReference>
<protein>
    <submittedName>
        <fullName evidence="2">Type IV pilus biogenesis protein PilO</fullName>
    </submittedName>
</protein>
<dbReference type="EMBL" id="LNYB01000085">
    <property type="protein sequence ID" value="KTC94953.1"/>
    <property type="molecule type" value="Genomic_DNA"/>
</dbReference>
<name>A0A0W0THB7_9GAMM</name>
<proteinExistence type="predicted"/>
<dbReference type="EMBL" id="UASS01000012">
    <property type="protein sequence ID" value="SPX60795.1"/>
    <property type="molecule type" value="Genomic_DNA"/>
</dbReference>
<dbReference type="PATRIC" id="fig|453.4.peg.2868"/>
<dbReference type="Proteomes" id="UP000251942">
    <property type="component" value="Unassembled WGS sequence"/>
</dbReference>
<keyword evidence="4" id="KW-1185">Reference proteome</keyword>
<dbReference type="GO" id="GO:0043683">
    <property type="term" value="P:type IV pilus assembly"/>
    <property type="evidence" value="ECO:0007669"/>
    <property type="project" value="InterPro"/>
</dbReference>
<keyword evidence="1" id="KW-0472">Membrane</keyword>
<organism evidence="2 4">
    <name type="scientific">Legionella feeleii</name>
    <dbReference type="NCBI Taxonomy" id="453"/>
    <lineage>
        <taxon>Bacteria</taxon>
        <taxon>Pseudomonadati</taxon>
        <taxon>Pseudomonadota</taxon>
        <taxon>Gammaproteobacteria</taxon>
        <taxon>Legionellales</taxon>
        <taxon>Legionellaceae</taxon>
        <taxon>Legionella</taxon>
    </lineage>
</organism>
<keyword evidence="1" id="KW-1133">Transmembrane helix</keyword>
<reference evidence="3 5" key="2">
    <citation type="submission" date="2018-06" db="EMBL/GenBank/DDBJ databases">
        <authorList>
            <consortium name="Pathogen Informatics"/>
            <person name="Doyle S."/>
        </authorList>
    </citation>
    <scope>NUCLEOTIDE SEQUENCE [LARGE SCALE GENOMIC DNA]</scope>
    <source>
        <strain evidence="3 5">NCTC12022</strain>
    </source>
</reference>
<dbReference type="InterPro" id="IPR007445">
    <property type="entry name" value="PilO"/>
</dbReference>
<evidence type="ECO:0000313" key="3">
    <source>
        <dbReference type="EMBL" id="SPX60795.1"/>
    </source>
</evidence>
<evidence type="ECO:0000313" key="4">
    <source>
        <dbReference type="Proteomes" id="UP000054698"/>
    </source>
</evidence>
<evidence type="ECO:0000313" key="2">
    <source>
        <dbReference type="EMBL" id="KTC94953.1"/>
    </source>
</evidence>
<evidence type="ECO:0000256" key="1">
    <source>
        <dbReference type="SAM" id="Phobius"/>
    </source>
</evidence>
<reference evidence="2 4" key="1">
    <citation type="submission" date="2015-11" db="EMBL/GenBank/DDBJ databases">
        <title>Genomic analysis of 38 Legionella species identifies large and diverse effector repertoires.</title>
        <authorList>
            <person name="Burstein D."/>
            <person name="Amaro F."/>
            <person name="Zusman T."/>
            <person name="Lifshitz Z."/>
            <person name="Cohen O."/>
            <person name="Gilbert J.A."/>
            <person name="Pupko T."/>
            <person name="Shuman H.A."/>
            <person name="Segal G."/>
        </authorList>
    </citation>
    <scope>NUCLEOTIDE SEQUENCE [LARGE SCALE GENOMIC DNA]</scope>
    <source>
        <strain evidence="2 4">WO-44C</strain>
    </source>
</reference>
<dbReference type="STRING" id="453.Lfee_2617"/>
<dbReference type="AlphaFoldDB" id="A0A0W0THB7"/>
<keyword evidence="1" id="KW-0812">Transmembrane</keyword>
<dbReference type="Gene3D" id="3.30.70.60">
    <property type="match status" value="1"/>
</dbReference>
<feature type="transmembrane region" description="Helical" evidence="1">
    <location>
        <begin position="30"/>
        <end position="48"/>
    </location>
</feature>
<gene>
    <name evidence="2" type="ORF">Lfee_2617</name>
    <name evidence="3" type="ORF">NCTC12022_01531</name>
</gene>
<dbReference type="Pfam" id="PF04350">
    <property type="entry name" value="PilO"/>
    <property type="match status" value="1"/>
</dbReference>
<sequence length="202" mass="23823">MFTLPKINKLIVNNFTTGRIKPSIGEVNRWWVMVLAVLLIIFDYVFFIKQGFQQYSQQRSQEVSLKREFERRQHKAAILQVRRKNLKKLNKRYKGLLTQFSTSKGLSILLEELSRAASTNGLVFDLFAPLPEVAINFYIELPIKITIRGRYEQLTFFLKQLAQWDKIVTIDKFELLPVFDAKQKVKREILVMKLIAKIYRPL</sequence>
<dbReference type="PANTHER" id="PTHR39555:SF1">
    <property type="entry name" value="TYPE IV PILUS INNER MEMBRANE COMPONENT PILO"/>
    <property type="match status" value="1"/>
</dbReference>
<dbReference type="Proteomes" id="UP000054698">
    <property type="component" value="Unassembled WGS sequence"/>
</dbReference>
<dbReference type="PANTHER" id="PTHR39555">
    <property type="entry name" value="FIMBRIAL ASSEMBLY PROTEIN PILO-LIKE PROTEIN-RELATED"/>
    <property type="match status" value="1"/>
</dbReference>
<dbReference type="InterPro" id="IPR014717">
    <property type="entry name" value="Transl_elong_EF1B/ribsomal_bS6"/>
</dbReference>